<feature type="compositionally biased region" description="Basic and acidic residues" evidence="1">
    <location>
        <begin position="54"/>
        <end position="71"/>
    </location>
</feature>
<gene>
    <name evidence="3" type="ORF">K469DRAFT_750211</name>
</gene>
<evidence type="ECO:0000256" key="1">
    <source>
        <dbReference type="SAM" id="MobiDB-lite"/>
    </source>
</evidence>
<organism evidence="3 4">
    <name type="scientific">Zopfia rhizophila CBS 207.26</name>
    <dbReference type="NCBI Taxonomy" id="1314779"/>
    <lineage>
        <taxon>Eukaryota</taxon>
        <taxon>Fungi</taxon>
        <taxon>Dikarya</taxon>
        <taxon>Ascomycota</taxon>
        <taxon>Pezizomycotina</taxon>
        <taxon>Dothideomycetes</taxon>
        <taxon>Dothideomycetes incertae sedis</taxon>
        <taxon>Zopfiaceae</taxon>
        <taxon>Zopfia</taxon>
    </lineage>
</organism>
<feature type="transmembrane region" description="Helical" evidence="2">
    <location>
        <begin position="192"/>
        <end position="213"/>
    </location>
</feature>
<evidence type="ECO:0000313" key="3">
    <source>
        <dbReference type="EMBL" id="KAF2185954.1"/>
    </source>
</evidence>
<dbReference type="OrthoDB" id="10587715at2759"/>
<evidence type="ECO:0000313" key="4">
    <source>
        <dbReference type="Proteomes" id="UP000800200"/>
    </source>
</evidence>
<dbReference type="EMBL" id="ML994632">
    <property type="protein sequence ID" value="KAF2185954.1"/>
    <property type="molecule type" value="Genomic_DNA"/>
</dbReference>
<dbReference type="Proteomes" id="UP000800200">
    <property type="component" value="Unassembled WGS sequence"/>
</dbReference>
<keyword evidence="2" id="KW-0812">Transmembrane</keyword>
<keyword evidence="4" id="KW-1185">Reference proteome</keyword>
<reference evidence="3" key="1">
    <citation type="journal article" date="2020" name="Stud. Mycol.">
        <title>101 Dothideomycetes genomes: a test case for predicting lifestyles and emergence of pathogens.</title>
        <authorList>
            <person name="Haridas S."/>
            <person name="Albert R."/>
            <person name="Binder M."/>
            <person name="Bloem J."/>
            <person name="Labutti K."/>
            <person name="Salamov A."/>
            <person name="Andreopoulos B."/>
            <person name="Baker S."/>
            <person name="Barry K."/>
            <person name="Bills G."/>
            <person name="Bluhm B."/>
            <person name="Cannon C."/>
            <person name="Castanera R."/>
            <person name="Culley D."/>
            <person name="Daum C."/>
            <person name="Ezra D."/>
            <person name="Gonzalez J."/>
            <person name="Henrissat B."/>
            <person name="Kuo A."/>
            <person name="Liang C."/>
            <person name="Lipzen A."/>
            <person name="Lutzoni F."/>
            <person name="Magnuson J."/>
            <person name="Mondo S."/>
            <person name="Nolan M."/>
            <person name="Ohm R."/>
            <person name="Pangilinan J."/>
            <person name="Park H.-J."/>
            <person name="Ramirez L."/>
            <person name="Alfaro M."/>
            <person name="Sun H."/>
            <person name="Tritt A."/>
            <person name="Yoshinaga Y."/>
            <person name="Zwiers L.-H."/>
            <person name="Turgeon B."/>
            <person name="Goodwin S."/>
            <person name="Spatafora J."/>
            <person name="Crous P."/>
            <person name="Grigoriev I."/>
        </authorList>
    </citation>
    <scope>NUCLEOTIDE SEQUENCE</scope>
    <source>
        <strain evidence="3">CBS 207.26</strain>
    </source>
</reference>
<sequence>MATTGDPEAQKYDATQTLQVVECQNNTIQNPDVDAAQTDADEEEPVGGVMDAASRMEEQKSTNKERRKESKRAKQDLITSVLLSILLPVYLGLYSVLSIQYTAASNDQSQVANQIALLALCYSNSSSNFCADLLAQTDLYLPKIANNLYGLEPTSGNGKSQPIARLTPESAANITYTVFLKDSSSGTARFKFPQYTFIAVAGLVTLYGFIVVISKSWELKRKIQRVGSELNETC</sequence>
<name>A0A6A6E2D8_9PEZI</name>
<proteinExistence type="predicted"/>
<evidence type="ECO:0000256" key="2">
    <source>
        <dbReference type="SAM" id="Phobius"/>
    </source>
</evidence>
<feature type="region of interest" description="Disordered" evidence="1">
    <location>
        <begin position="28"/>
        <end position="71"/>
    </location>
</feature>
<keyword evidence="2" id="KW-1133">Transmembrane helix</keyword>
<keyword evidence="2" id="KW-0472">Membrane</keyword>
<feature type="transmembrane region" description="Helical" evidence="2">
    <location>
        <begin position="77"/>
        <end position="97"/>
    </location>
</feature>
<protein>
    <submittedName>
        <fullName evidence="3">Uncharacterized protein</fullName>
    </submittedName>
</protein>
<accession>A0A6A6E2D8</accession>
<dbReference type="AlphaFoldDB" id="A0A6A6E2D8"/>